<dbReference type="InterPro" id="IPR013658">
    <property type="entry name" value="SGL"/>
</dbReference>
<reference evidence="12" key="1">
    <citation type="journal article" date="2021" name="J Fungi (Basel)">
        <title>Virulence traits and population genomics of the black yeast Aureobasidium melanogenum.</title>
        <authorList>
            <person name="Cernosa A."/>
            <person name="Sun X."/>
            <person name="Gostincar C."/>
            <person name="Fang C."/>
            <person name="Gunde-Cimerman N."/>
            <person name="Song Z."/>
        </authorList>
    </citation>
    <scope>NUCLEOTIDE SEQUENCE</scope>
    <source>
        <strain evidence="12">EXF-9911</strain>
    </source>
</reference>
<dbReference type="Pfam" id="PF04082">
    <property type="entry name" value="Fungal_trans"/>
    <property type="match status" value="1"/>
</dbReference>
<keyword evidence="5" id="KW-0238">DNA-binding</keyword>
<dbReference type="GO" id="GO:0043565">
    <property type="term" value="F:sequence-specific DNA binding"/>
    <property type="evidence" value="ECO:0007669"/>
    <property type="project" value="TreeGrafter"/>
</dbReference>
<dbReference type="InterPro" id="IPR007219">
    <property type="entry name" value="XnlR_reg_dom"/>
</dbReference>
<protein>
    <submittedName>
        <fullName evidence="12">Gluconolactonase</fullName>
    </submittedName>
</protein>
<keyword evidence="3 9" id="KW-0862">Zinc</keyword>
<dbReference type="EMBL" id="JAHFXF010000349">
    <property type="protein sequence ID" value="KAG9689536.1"/>
    <property type="molecule type" value="Genomic_DNA"/>
</dbReference>
<accession>A0A9P8EFD7</accession>
<dbReference type="PRINTS" id="PR01790">
    <property type="entry name" value="SMP30FAMILY"/>
</dbReference>
<gene>
    <name evidence="12" type="ORF">KCU76_g8808</name>
</gene>
<sequence length="919" mass="103555">MNFYPVPPVLEAQILTRIPEELRCKGESDWRGGFTGAFQNIFLEGPTCDEDGHLYVTDIPYGRILKVDKHTKQITVCVQYDGEPNGMARRKDGKFIVADYKKGLLLFDPRSNQVSPLLTRNNLESFKGVNDVIVDSKGNVFFTDQGQTGMTDQSGRVYRLGIDGRLDKLVSNGISPNGLALSLDERFLYVAMTRSNEVWRLPLHLDGSTSKAGVFFRSFGNAGPDGIKLDEEGNVLICHPSLGSVFVVDKHGVPKARIVSGSPGINLTNCTFGGPEGKTLYITDSLEACVASQTECVFEDQTSAQVYSREEIADLEQRERNLRAVLEEQNAPTYHSSSSPATGRNRGKRYVGDEVGLNLFQFMFSSSAWRSSRQRLLQCLAYKPKIAEPLATQHRLPPLDMATQLLKFYLNGSHVMHPFLLYNQIMQSFDSIYQTREPQQSSPQDMFTILMIFAVAAVTMHRQGKIREHPYGYYLSAMRHLGQIPHSKGKDGVQNLLLVARFGIYHHVGTSLWELARQCMRACIEMEYHLPPIMPGRISDEEKQHNQRIFWECYQLDRYSSTTLGRPFAIADHDIKVDLPSRVGLDNATSIALGPTSLTSSDLSVFIYSVQLRQITSRIRSKLLAMSSSSLEQHRSFMATGEIYASLHKFLAELDHWRASAPHYEQHTCLYENQEWYDFLLEKDKLFLLRGGVNLLFKSRRGVSQDIMRLWGRCATRVVELYASLYRAGLITYTRSYFQMLFHAGLSVIFCVSSEAKTRTGAGRLIPNFDATLSVCGDVLDAISEKMPDARGYAVVFESMRRSVFDNFSASPATTAHPRTPQEACTTSLAYQDNNSVYQEQHHVMPETTHNQGLYTAPGAVQAPTYSQWMPEVDWINMDVSAMQGVEAGLSEYVWGDLNINADMWNRIEHMIDETIDNA</sequence>
<comment type="subcellular location">
    <subcellularLocation>
        <location evidence="1">Nucleus</location>
    </subcellularLocation>
</comment>
<feature type="region of interest" description="Disordered" evidence="10">
    <location>
        <begin position="327"/>
        <end position="347"/>
    </location>
</feature>
<evidence type="ECO:0000256" key="10">
    <source>
        <dbReference type="SAM" id="MobiDB-lite"/>
    </source>
</evidence>
<keyword evidence="6" id="KW-0804">Transcription</keyword>
<dbReference type="CDD" id="cd12148">
    <property type="entry name" value="fungal_TF_MHR"/>
    <property type="match status" value="1"/>
</dbReference>
<evidence type="ECO:0000313" key="13">
    <source>
        <dbReference type="Proteomes" id="UP000779574"/>
    </source>
</evidence>
<keyword evidence="2 9" id="KW-0479">Metal-binding</keyword>
<evidence type="ECO:0000256" key="5">
    <source>
        <dbReference type="ARBA" id="ARBA00023125"/>
    </source>
</evidence>
<evidence type="ECO:0000313" key="12">
    <source>
        <dbReference type="EMBL" id="KAG9689536.1"/>
    </source>
</evidence>
<feature type="binding site" evidence="9">
    <location>
        <position position="130"/>
    </location>
    <ligand>
        <name>substrate</name>
    </ligand>
</feature>
<dbReference type="Pfam" id="PF08450">
    <property type="entry name" value="SGL"/>
    <property type="match status" value="1"/>
</dbReference>
<feature type="domain" description="Xylanolytic transcriptional activator regulatory" evidence="11">
    <location>
        <begin position="512"/>
        <end position="586"/>
    </location>
</feature>
<dbReference type="GO" id="GO:0006351">
    <property type="term" value="P:DNA-templated transcription"/>
    <property type="evidence" value="ECO:0007669"/>
    <property type="project" value="InterPro"/>
</dbReference>
<organism evidence="12 13">
    <name type="scientific">Aureobasidium melanogenum</name>
    <name type="common">Aureobasidium pullulans var. melanogenum</name>
    <dbReference type="NCBI Taxonomy" id="46634"/>
    <lineage>
        <taxon>Eukaryota</taxon>
        <taxon>Fungi</taxon>
        <taxon>Dikarya</taxon>
        <taxon>Ascomycota</taxon>
        <taxon>Pezizomycotina</taxon>
        <taxon>Dothideomycetes</taxon>
        <taxon>Dothideomycetidae</taxon>
        <taxon>Dothideales</taxon>
        <taxon>Saccotheciaceae</taxon>
        <taxon>Aureobasidium</taxon>
    </lineage>
</organism>
<evidence type="ECO:0000256" key="3">
    <source>
        <dbReference type="ARBA" id="ARBA00022833"/>
    </source>
</evidence>
<proteinExistence type="predicted"/>
<dbReference type="Proteomes" id="UP000779574">
    <property type="component" value="Unassembled WGS sequence"/>
</dbReference>
<feature type="non-terminal residue" evidence="12">
    <location>
        <position position="919"/>
    </location>
</feature>
<dbReference type="SMART" id="SM00906">
    <property type="entry name" value="Fungal_trans"/>
    <property type="match status" value="1"/>
</dbReference>
<dbReference type="PANTHER" id="PTHR47782">
    <property type="entry name" value="ZN(II)2CYS6 TRANSCRIPTION FACTOR (EUROFUNG)-RELATED"/>
    <property type="match status" value="1"/>
</dbReference>
<keyword evidence="7" id="KW-0539">Nucleus</keyword>
<comment type="cofactor">
    <cofactor evidence="9">
        <name>Zn(2+)</name>
        <dbReference type="ChEBI" id="CHEBI:29105"/>
    </cofactor>
    <text evidence="9">Binds 1 divalent metal cation per subunit.</text>
</comment>
<dbReference type="GO" id="GO:0000981">
    <property type="term" value="F:DNA-binding transcription factor activity, RNA polymerase II-specific"/>
    <property type="evidence" value="ECO:0007669"/>
    <property type="project" value="TreeGrafter"/>
</dbReference>
<dbReference type="InterPro" id="IPR052202">
    <property type="entry name" value="Yeast_MetPath_Reg"/>
</dbReference>
<evidence type="ECO:0000256" key="9">
    <source>
        <dbReference type="PIRSR" id="PIRSR605511-2"/>
    </source>
</evidence>
<evidence type="ECO:0000259" key="11">
    <source>
        <dbReference type="SMART" id="SM00906"/>
    </source>
</evidence>
<dbReference type="AlphaFoldDB" id="A0A9P8EFD7"/>
<evidence type="ECO:0000256" key="8">
    <source>
        <dbReference type="PIRSR" id="PIRSR605511-1"/>
    </source>
</evidence>
<dbReference type="InterPro" id="IPR005511">
    <property type="entry name" value="SMP-30"/>
</dbReference>
<feature type="compositionally biased region" description="Polar residues" evidence="10">
    <location>
        <begin position="330"/>
        <end position="342"/>
    </location>
</feature>
<evidence type="ECO:0000256" key="2">
    <source>
        <dbReference type="ARBA" id="ARBA00022723"/>
    </source>
</evidence>
<evidence type="ECO:0000256" key="7">
    <source>
        <dbReference type="ARBA" id="ARBA00023242"/>
    </source>
</evidence>
<feature type="active site" description="Proton donor/acceptor" evidence="8">
    <location>
        <position position="225"/>
    </location>
</feature>
<dbReference type="GO" id="GO:0008270">
    <property type="term" value="F:zinc ion binding"/>
    <property type="evidence" value="ECO:0007669"/>
    <property type="project" value="InterPro"/>
</dbReference>
<feature type="binding site" evidence="9">
    <location>
        <position position="44"/>
    </location>
    <ligand>
        <name>a divalent metal cation</name>
        <dbReference type="ChEBI" id="CHEBI:60240"/>
    </ligand>
</feature>
<dbReference type="GO" id="GO:0005634">
    <property type="term" value="C:nucleus"/>
    <property type="evidence" value="ECO:0007669"/>
    <property type="project" value="UniProtKB-SubCell"/>
</dbReference>
<comment type="caution">
    <text evidence="12">The sequence shown here is derived from an EMBL/GenBank/DDBJ whole genome shotgun (WGS) entry which is preliminary data.</text>
</comment>
<dbReference type="PANTHER" id="PTHR47782:SF12">
    <property type="entry name" value="ZN(II)2CYS6 TRANSCRIPTION FACTOR (EUROFUNG)"/>
    <property type="match status" value="1"/>
</dbReference>
<evidence type="ECO:0000256" key="6">
    <source>
        <dbReference type="ARBA" id="ARBA00023163"/>
    </source>
</evidence>
<feature type="binding site" evidence="9">
    <location>
        <position position="177"/>
    </location>
    <ligand>
        <name>a divalent metal cation</name>
        <dbReference type="ChEBI" id="CHEBI:60240"/>
    </ligand>
</feature>
<dbReference type="Gene3D" id="2.120.10.30">
    <property type="entry name" value="TolB, C-terminal domain"/>
    <property type="match status" value="1"/>
</dbReference>
<dbReference type="SUPFAM" id="SSF63829">
    <property type="entry name" value="Calcium-dependent phosphotriesterase"/>
    <property type="match status" value="1"/>
</dbReference>
<feature type="binding site" evidence="9">
    <location>
        <position position="225"/>
    </location>
    <ligand>
        <name>a divalent metal cation</name>
        <dbReference type="ChEBI" id="CHEBI:60240"/>
    </ligand>
</feature>
<keyword evidence="4" id="KW-0805">Transcription regulation</keyword>
<reference evidence="12" key="2">
    <citation type="submission" date="2021-08" db="EMBL/GenBank/DDBJ databases">
        <authorList>
            <person name="Gostincar C."/>
            <person name="Sun X."/>
            <person name="Song Z."/>
            <person name="Gunde-Cimerman N."/>
        </authorList>
    </citation>
    <scope>NUCLEOTIDE SEQUENCE</scope>
    <source>
        <strain evidence="12">EXF-9911</strain>
    </source>
</reference>
<evidence type="ECO:0000256" key="4">
    <source>
        <dbReference type="ARBA" id="ARBA00023015"/>
    </source>
</evidence>
<name>A0A9P8EFD7_AURME</name>
<dbReference type="GO" id="GO:0045944">
    <property type="term" value="P:positive regulation of transcription by RNA polymerase II"/>
    <property type="evidence" value="ECO:0007669"/>
    <property type="project" value="TreeGrafter"/>
</dbReference>
<dbReference type="InterPro" id="IPR011042">
    <property type="entry name" value="6-blade_b-propeller_TolB-like"/>
</dbReference>
<evidence type="ECO:0000256" key="1">
    <source>
        <dbReference type="ARBA" id="ARBA00004123"/>
    </source>
</evidence>